<proteinExistence type="predicted"/>
<accession>A9BCF0</accession>
<sequence>MDICLIHTEECVQIRPSSIHGMLWLQTHFEDNQWEALALNQVKLPVSDVTMLNQDPQEAGLIINFVPALHKSNEVITKNKYYL</sequence>
<organism evidence="1 2">
    <name type="scientific">Prochlorococcus marinus (strain MIT 9211)</name>
    <dbReference type="NCBI Taxonomy" id="93059"/>
    <lineage>
        <taxon>Bacteria</taxon>
        <taxon>Bacillati</taxon>
        <taxon>Cyanobacteriota</taxon>
        <taxon>Cyanophyceae</taxon>
        <taxon>Synechococcales</taxon>
        <taxon>Prochlorococcaceae</taxon>
        <taxon>Prochlorococcus</taxon>
    </lineage>
</organism>
<dbReference type="AlphaFoldDB" id="A9BCF0"/>
<keyword evidence="2" id="KW-1185">Reference proteome</keyword>
<dbReference type="KEGG" id="pmj:P9211_15811"/>
<reference evidence="1 2" key="1">
    <citation type="journal article" date="2007" name="PLoS Genet.">
        <title>Patterns and implications of gene gain and loss in the evolution of Prochlorococcus.</title>
        <authorList>
            <person name="Kettler G.C."/>
            <person name="Martiny A.C."/>
            <person name="Huang K."/>
            <person name="Zucker J."/>
            <person name="Coleman M.L."/>
            <person name="Rodrigue S."/>
            <person name="Chen F."/>
            <person name="Lapidus A."/>
            <person name="Ferriera S."/>
            <person name="Johnson J."/>
            <person name="Steglich C."/>
            <person name="Church G.M."/>
            <person name="Richardson P."/>
            <person name="Chisholm S.W."/>
        </authorList>
    </citation>
    <scope>NUCLEOTIDE SEQUENCE [LARGE SCALE GENOMIC DNA]</scope>
    <source>
        <strain evidence="2">MIT 9211</strain>
    </source>
</reference>
<name>A9BCF0_PROM4</name>
<dbReference type="OrthoDB" id="541430at2"/>
<dbReference type="HOGENOM" id="CLU_186983_0_0_3"/>
<dbReference type="EMBL" id="CP000878">
    <property type="protein sequence ID" value="ABX09512.1"/>
    <property type="molecule type" value="Genomic_DNA"/>
</dbReference>
<gene>
    <name evidence="1" type="ordered locus">P9211_15811</name>
</gene>
<dbReference type="Proteomes" id="UP000000788">
    <property type="component" value="Chromosome"/>
</dbReference>
<evidence type="ECO:0000313" key="1">
    <source>
        <dbReference type="EMBL" id="ABX09512.1"/>
    </source>
</evidence>
<protein>
    <submittedName>
        <fullName evidence="1">Uncharacterized protein</fullName>
    </submittedName>
</protein>
<evidence type="ECO:0000313" key="2">
    <source>
        <dbReference type="Proteomes" id="UP000000788"/>
    </source>
</evidence>
<dbReference type="STRING" id="93059.P9211_15811"/>
<dbReference type="RefSeq" id="WP_012196133.1">
    <property type="nucleotide sequence ID" value="NC_009976.1"/>
</dbReference>